<evidence type="ECO:0000313" key="13">
    <source>
        <dbReference type="Proteomes" id="UP000261380"/>
    </source>
</evidence>
<feature type="binding site" evidence="8">
    <location>
        <position position="81"/>
    </location>
    <ligand>
        <name>Na(+)</name>
        <dbReference type="ChEBI" id="CHEBI:29101"/>
        <label>1</label>
    </ligand>
</feature>
<feature type="binding site" evidence="8">
    <location>
        <position position="85"/>
    </location>
    <ligand>
        <name>Na(+)</name>
        <dbReference type="ChEBI" id="CHEBI:29101"/>
        <label>1</label>
    </ligand>
</feature>
<evidence type="ECO:0000256" key="8">
    <source>
        <dbReference type="PIRSR" id="PIRSR600175-1"/>
    </source>
</evidence>
<dbReference type="GO" id="GO:0015293">
    <property type="term" value="F:symporter activity"/>
    <property type="evidence" value="ECO:0007669"/>
    <property type="project" value="UniProtKB-KW"/>
</dbReference>
<dbReference type="PRINTS" id="PR00176">
    <property type="entry name" value="NANEUSMPORT"/>
</dbReference>
<dbReference type="GO" id="GO:0035725">
    <property type="term" value="P:sodium ion transmembrane transport"/>
    <property type="evidence" value="ECO:0007669"/>
    <property type="project" value="TreeGrafter"/>
</dbReference>
<dbReference type="PROSITE" id="PS00754">
    <property type="entry name" value="NA_NEUROTRAN_SYMP_2"/>
    <property type="match status" value="1"/>
</dbReference>
<dbReference type="SUPFAM" id="SSF161070">
    <property type="entry name" value="SNF-like"/>
    <property type="match status" value="1"/>
</dbReference>
<evidence type="ECO:0000256" key="11">
    <source>
        <dbReference type="SAM" id="Phobius"/>
    </source>
</evidence>
<keyword evidence="4 9" id="KW-0769">Symport</keyword>
<dbReference type="AlphaFoldDB" id="A0A3B5LK30"/>
<dbReference type="InterPro" id="IPR000175">
    <property type="entry name" value="Na/ntran_symport"/>
</dbReference>
<name>A0A3B5LK30_9TELE</name>
<feature type="compositionally biased region" description="Polar residues" evidence="10">
    <location>
        <begin position="35"/>
        <end position="46"/>
    </location>
</feature>
<dbReference type="GO" id="GO:0015820">
    <property type="term" value="P:L-leucine transport"/>
    <property type="evidence" value="ECO:0007669"/>
    <property type="project" value="TreeGrafter"/>
</dbReference>
<dbReference type="InterPro" id="IPR002438">
    <property type="entry name" value="Neutral_aa_SLC6"/>
</dbReference>
<dbReference type="GO" id="GO:0008021">
    <property type="term" value="C:synaptic vesicle"/>
    <property type="evidence" value="ECO:0007669"/>
    <property type="project" value="TreeGrafter"/>
</dbReference>
<keyword evidence="7" id="KW-0325">Glycoprotein</keyword>
<evidence type="ECO:0000256" key="9">
    <source>
        <dbReference type="RuleBase" id="RU003732"/>
    </source>
</evidence>
<keyword evidence="2 9" id="KW-0813">Transport</keyword>
<dbReference type="GO" id="GO:0015816">
    <property type="term" value="P:glycine transport"/>
    <property type="evidence" value="ECO:0007669"/>
    <property type="project" value="TreeGrafter"/>
</dbReference>
<comment type="similarity">
    <text evidence="9">Belongs to the sodium:neurotransmitter symporter (SNF) (TC 2.A.22) family.</text>
</comment>
<evidence type="ECO:0000256" key="5">
    <source>
        <dbReference type="ARBA" id="ARBA00022989"/>
    </source>
</evidence>
<evidence type="ECO:0000256" key="3">
    <source>
        <dbReference type="ARBA" id="ARBA00022692"/>
    </source>
</evidence>
<feature type="transmembrane region" description="Helical" evidence="11">
    <location>
        <begin position="144"/>
        <end position="172"/>
    </location>
</feature>
<proteinExistence type="inferred from homology"/>
<dbReference type="PRINTS" id="PR01206">
    <property type="entry name" value="ORPHTRNSPORT"/>
</dbReference>
<dbReference type="InterPro" id="IPR037272">
    <property type="entry name" value="SNS_sf"/>
</dbReference>
<feature type="transmembrane region" description="Helical" evidence="11">
    <location>
        <begin position="102"/>
        <end position="123"/>
    </location>
</feature>
<dbReference type="PANTHER" id="PTHR11616">
    <property type="entry name" value="SODIUM/CHLORIDE DEPENDENT TRANSPORTER"/>
    <property type="match status" value="1"/>
</dbReference>
<accession>A0A3B5LK30</accession>
<keyword evidence="6 11" id="KW-0472">Membrane</keyword>
<keyword evidence="8" id="KW-0915">Sodium</keyword>
<evidence type="ECO:0000256" key="6">
    <source>
        <dbReference type="ARBA" id="ARBA00023136"/>
    </source>
</evidence>
<evidence type="ECO:0000256" key="10">
    <source>
        <dbReference type="SAM" id="MobiDB-lite"/>
    </source>
</evidence>
<dbReference type="GO" id="GO:0005886">
    <property type="term" value="C:plasma membrane"/>
    <property type="evidence" value="ECO:0007669"/>
    <property type="project" value="InterPro"/>
</dbReference>
<feature type="binding site" evidence="8">
    <location>
        <position position="78"/>
    </location>
    <ligand>
        <name>Na(+)</name>
        <dbReference type="ChEBI" id="CHEBI:29101"/>
        <label>1</label>
    </ligand>
</feature>
<feature type="transmembrane region" description="Helical" evidence="11">
    <location>
        <begin position="72"/>
        <end position="90"/>
    </location>
</feature>
<dbReference type="GeneTree" id="ENSGT00940000156542"/>
<evidence type="ECO:0000256" key="2">
    <source>
        <dbReference type="ARBA" id="ARBA00022448"/>
    </source>
</evidence>
<keyword evidence="3 9" id="KW-0812">Transmembrane</keyword>
<reference evidence="12" key="2">
    <citation type="submission" date="2025-09" db="UniProtKB">
        <authorList>
            <consortium name="Ensembl"/>
        </authorList>
    </citation>
    <scope>IDENTIFICATION</scope>
</reference>
<comment type="subcellular location">
    <subcellularLocation>
        <location evidence="1">Membrane</location>
        <topology evidence="1">Multi-pass membrane protein</topology>
    </subcellularLocation>
</comment>
<keyword evidence="8" id="KW-0479">Metal-binding</keyword>
<evidence type="ECO:0000256" key="1">
    <source>
        <dbReference type="ARBA" id="ARBA00004141"/>
    </source>
</evidence>
<feature type="transmembrane region" description="Helical" evidence="11">
    <location>
        <begin position="237"/>
        <end position="257"/>
    </location>
</feature>
<dbReference type="GO" id="GO:0015824">
    <property type="term" value="P:proline transport"/>
    <property type="evidence" value="ECO:0007669"/>
    <property type="project" value="TreeGrafter"/>
</dbReference>
<dbReference type="PROSITE" id="PS00610">
    <property type="entry name" value="NA_NEUROTRAN_SYMP_1"/>
    <property type="match status" value="1"/>
</dbReference>
<evidence type="ECO:0000313" key="12">
    <source>
        <dbReference type="Ensembl" id="ENSXCOP00000008244.1"/>
    </source>
</evidence>
<evidence type="ECO:0000256" key="4">
    <source>
        <dbReference type="ARBA" id="ARBA00022847"/>
    </source>
</evidence>
<dbReference type="PROSITE" id="PS50267">
    <property type="entry name" value="NA_NEUROTRAN_SYMP_3"/>
    <property type="match status" value="1"/>
</dbReference>
<reference evidence="12" key="1">
    <citation type="submission" date="2025-08" db="UniProtKB">
        <authorList>
            <consortium name="Ensembl"/>
        </authorList>
    </citation>
    <scope>IDENTIFICATION</scope>
</reference>
<keyword evidence="5 11" id="KW-1133">Transmembrane helix</keyword>
<dbReference type="GO" id="GO:0032328">
    <property type="term" value="P:alanine transport"/>
    <property type="evidence" value="ECO:0007669"/>
    <property type="project" value="TreeGrafter"/>
</dbReference>
<organism evidence="12 13">
    <name type="scientific">Xiphophorus couchianus</name>
    <name type="common">Monterrey platyfish</name>
    <dbReference type="NCBI Taxonomy" id="32473"/>
    <lineage>
        <taxon>Eukaryota</taxon>
        <taxon>Metazoa</taxon>
        <taxon>Chordata</taxon>
        <taxon>Craniata</taxon>
        <taxon>Vertebrata</taxon>
        <taxon>Euteleostomi</taxon>
        <taxon>Actinopterygii</taxon>
        <taxon>Neopterygii</taxon>
        <taxon>Teleostei</taxon>
        <taxon>Neoteleostei</taxon>
        <taxon>Acanthomorphata</taxon>
        <taxon>Ovalentaria</taxon>
        <taxon>Atherinomorphae</taxon>
        <taxon>Cyprinodontiformes</taxon>
        <taxon>Poeciliidae</taxon>
        <taxon>Poeciliinae</taxon>
        <taxon>Xiphophorus</taxon>
    </lineage>
</organism>
<feature type="region of interest" description="Disordered" evidence="10">
    <location>
        <begin position="35"/>
        <end position="60"/>
    </location>
</feature>
<sequence>MPKNTKVTQREHSNEPVTESVADLLSLEHPMDYKSSQMSMGLSPGSTAPGRSLLPEQDAEDGRPAWNNKLEYILAQVGFSVGLGNVWRFPYLCQKNGGGAYLVPYFILLILIGIPLFFLELAVGQRIRRGSIGVWNYVYPQLGGIGVSSLMVCGFVGLYYNVIIGWSIFYFFQSFQYPLPWAECPIRKNGTQASEFVNPECEKSSATTYFWYRQTLNITSTIDETGGLNWKMTLSLLVAWILVCLAVIKGIHSPFLITDLSISMRAFLTLFAGQR</sequence>
<dbReference type="PANTHER" id="PTHR11616:SF102">
    <property type="entry name" value="SODIUM-DEPENDENT NEUTRAL AMINO ACID TRANSPORTER SLC6A17"/>
    <property type="match status" value="1"/>
</dbReference>
<dbReference type="GO" id="GO:0046872">
    <property type="term" value="F:metal ion binding"/>
    <property type="evidence" value="ECO:0007669"/>
    <property type="project" value="UniProtKB-KW"/>
</dbReference>
<dbReference type="Pfam" id="PF00209">
    <property type="entry name" value="SNF"/>
    <property type="match status" value="1"/>
</dbReference>
<dbReference type="Ensembl" id="ENSXCOT00000008342.1">
    <property type="protein sequence ID" value="ENSXCOP00000008244.1"/>
    <property type="gene ID" value="ENSXCOG00000006323.1"/>
</dbReference>
<evidence type="ECO:0000256" key="7">
    <source>
        <dbReference type="ARBA" id="ARBA00023180"/>
    </source>
</evidence>
<keyword evidence="13" id="KW-1185">Reference proteome</keyword>
<dbReference type="Proteomes" id="UP000261380">
    <property type="component" value="Unplaced"/>
</dbReference>
<protein>
    <recommendedName>
        <fullName evidence="9">Transporter</fullName>
    </recommendedName>
</protein>